<evidence type="ECO:0000313" key="8">
    <source>
        <dbReference type="EMBL" id="SMQ61086.1"/>
    </source>
</evidence>
<evidence type="ECO:0000256" key="4">
    <source>
        <dbReference type="ARBA" id="ARBA00022827"/>
    </source>
</evidence>
<dbReference type="Proteomes" id="UP000194469">
    <property type="component" value="Unassembled WGS sequence"/>
</dbReference>
<proteinExistence type="inferred from homology"/>
<dbReference type="Pfam" id="PF13738">
    <property type="entry name" value="Pyr_redox_3"/>
    <property type="match status" value="1"/>
</dbReference>
<evidence type="ECO:0000256" key="6">
    <source>
        <dbReference type="ARBA" id="ARBA00023002"/>
    </source>
</evidence>
<evidence type="ECO:0000256" key="7">
    <source>
        <dbReference type="ARBA" id="ARBA00023033"/>
    </source>
</evidence>
<comment type="cofactor">
    <cofactor evidence="1">
        <name>FAD</name>
        <dbReference type="ChEBI" id="CHEBI:57692"/>
    </cofactor>
</comment>
<dbReference type="GO" id="GO:0004497">
    <property type="term" value="F:monooxygenase activity"/>
    <property type="evidence" value="ECO:0007669"/>
    <property type="project" value="UniProtKB-KW"/>
</dbReference>
<dbReference type="PANTHER" id="PTHR43872:SF1">
    <property type="entry name" value="MONOOXYGENASE, PUTATIVE (AFU_ORTHOLOGUE AFUA_8G02570)-RELATED"/>
    <property type="match status" value="1"/>
</dbReference>
<name>A0A1Y6EF47_9SPHN</name>
<dbReference type="PANTHER" id="PTHR43872">
    <property type="entry name" value="MONOOXYGENASE, PUTATIVE (AFU_ORTHOLOGUE AFUA_8G02570)-RELATED"/>
    <property type="match status" value="1"/>
</dbReference>
<accession>A0A1Y6EF47</accession>
<evidence type="ECO:0000313" key="9">
    <source>
        <dbReference type="Proteomes" id="UP000194469"/>
    </source>
</evidence>
<evidence type="ECO:0000256" key="3">
    <source>
        <dbReference type="ARBA" id="ARBA00022630"/>
    </source>
</evidence>
<gene>
    <name evidence="8" type="ORF">SAMN06295984_0515</name>
</gene>
<comment type="similarity">
    <text evidence="2">Belongs to the FAD-binding monooxygenase family.</text>
</comment>
<dbReference type="EMBL" id="FXWL01000001">
    <property type="protein sequence ID" value="SMQ61086.1"/>
    <property type="molecule type" value="Genomic_DNA"/>
</dbReference>
<keyword evidence="3" id="KW-0285">Flavoprotein</keyword>
<keyword evidence="7" id="KW-0503">Monooxygenase</keyword>
<dbReference type="InterPro" id="IPR036188">
    <property type="entry name" value="FAD/NAD-bd_sf"/>
</dbReference>
<dbReference type="Gene3D" id="3.50.50.60">
    <property type="entry name" value="FAD/NAD(P)-binding domain"/>
    <property type="match status" value="3"/>
</dbReference>
<dbReference type="SUPFAM" id="SSF51905">
    <property type="entry name" value="FAD/NAD(P)-binding domain"/>
    <property type="match status" value="1"/>
</dbReference>
<dbReference type="AlphaFoldDB" id="A0A1Y6EF47"/>
<keyword evidence="5" id="KW-0521">NADP</keyword>
<evidence type="ECO:0000256" key="5">
    <source>
        <dbReference type="ARBA" id="ARBA00022857"/>
    </source>
</evidence>
<reference evidence="9" key="1">
    <citation type="submission" date="2017-04" db="EMBL/GenBank/DDBJ databases">
        <authorList>
            <person name="Varghese N."/>
            <person name="Submissions S."/>
        </authorList>
    </citation>
    <scope>NUCLEOTIDE SEQUENCE [LARGE SCALE GENOMIC DNA]</scope>
    <source>
        <strain evidence="9">UI2</strain>
    </source>
</reference>
<dbReference type="FunFam" id="3.50.50.60:FF:000228">
    <property type="entry name" value="FAD-containing monooxygenase EthA"/>
    <property type="match status" value="1"/>
</dbReference>
<dbReference type="InterPro" id="IPR051820">
    <property type="entry name" value="FAD-binding_MO"/>
</dbReference>
<protein>
    <submittedName>
        <fullName evidence="8">Predicted flavoprotein CzcO associated with the cation diffusion facilitator CzcD</fullName>
    </submittedName>
</protein>
<keyword evidence="4" id="KW-0274">FAD</keyword>
<organism evidence="8 9">
    <name type="scientific">Sphingopyxis terrae subsp. ummariensis</name>
    <dbReference type="NCBI Taxonomy" id="429001"/>
    <lineage>
        <taxon>Bacteria</taxon>
        <taxon>Pseudomonadati</taxon>
        <taxon>Pseudomonadota</taxon>
        <taxon>Alphaproteobacteria</taxon>
        <taxon>Sphingomonadales</taxon>
        <taxon>Sphingomonadaceae</taxon>
        <taxon>Sphingopyxis</taxon>
    </lineage>
</organism>
<sequence length="505" mass="56606">MMAGMDSPVDQDVLIVGAGLSGIGMAAHLQMHSPDRSFALVERRANLGGTWDLFRYPGIRSDSDMHTLGFVFEPWRHEKSIADGPSILEYLNRIVDERGIREHIRFNNKVVGADWDSAAARWTVTMEDDKGAVSTTTARWLYLGSGYYDYDEPFDANFTGREDFAGQIIHPQFWPKDFDYSGKKVVVIGSGATAVTIVPSMADKAAHVTMLQRTPTWYAIRPAKDGFANFLRKILPEKTAYRLTRFKNIRLQDIVFRRAREKPEKVADFLTKKLKQALGDRYDPVAFTPPYNPWDQRLCLVPDADFFEAMKAGKASVVTDHIERFDKTGIQLKSGQHLDADVIITATGLKLAVAGKIPVRVDGEPVAWNEHFYYKACMFSNVPNFSVVFGYLNASWTLRADIVSEYVCRVLNHMRDSGTTVATPLLADPTSLTEENIFDFSSGYIQRALHIMPKNADKLPWRLSQNYVQDRIDMRTGPVDDGVLKFGKAASVSKEASAPALEAAE</sequence>
<keyword evidence="6" id="KW-0560">Oxidoreductase</keyword>
<keyword evidence="9" id="KW-1185">Reference proteome</keyword>
<evidence type="ECO:0000256" key="2">
    <source>
        <dbReference type="ARBA" id="ARBA00010139"/>
    </source>
</evidence>
<evidence type="ECO:0000256" key="1">
    <source>
        <dbReference type="ARBA" id="ARBA00001974"/>
    </source>
</evidence>